<dbReference type="EMBL" id="VSSQ01003984">
    <property type="protein sequence ID" value="MPM23235.1"/>
    <property type="molecule type" value="Genomic_DNA"/>
</dbReference>
<dbReference type="InterPro" id="IPR021359">
    <property type="entry name" value="DUF2812"/>
</dbReference>
<keyword evidence="1" id="KW-0812">Transmembrane</keyword>
<organism evidence="2">
    <name type="scientific">bioreactor metagenome</name>
    <dbReference type="NCBI Taxonomy" id="1076179"/>
    <lineage>
        <taxon>unclassified sequences</taxon>
        <taxon>metagenomes</taxon>
        <taxon>ecological metagenomes</taxon>
    </lineage>
</organism>
<name>A0A644Y3T5_9ZZZZ</name>
<proteinExistence type="predicted"/>
<keyword evidence="1" id="KW-1133">Transmembrane helix</keyword>
<evidence type="ECO:0008006" key="3">
    <source>
        <dbReference type="Google" id="ProtNLM"/>
    </source>
</evidence>
<comment type="caution">
    <text evidence="2">The sequence shown here is derived from an EMBL/GenBank/DDBJ whole genome shotgun (WGS) entry which is preliminary data.</text>
</comment>
<feature type="transmembrane region" description="Helical" evidence="1">
    <location>
        <begin position="121"/>
        <end position="138"/>
    </location>
</feature>
<accession>A0A644Y3T5</accession>
<protein>
    <recommendedName>
        <fullName evidence="3">DUF2812 domain-containing protein</fullName>
    </recommendedName>
</protein>
<dbReference type="AlphaFoldDB" id="A0A644Y3T5"/>
<evidence type="ECO:0000313" key="2">
    <source>
        <dbReference type="EMBL" id="MPM23235.1"/>
    </source>
</evidence>
<dbReference type="Pfam" id="PF11193">
    <property type="entry name" value="DUF2812"/>
    <property type="match status" value="1"/>
</dbReference>
<gene>
    <name evidence="2" type="ORF">SDC9_69700</name>
</gene>
<evidence type="ECO:0000256" key="1">
    <source>
        <dbReference type="SAM" id="Phobius"/>
    </source>
</evidence>
<reference evidence="2" key="1">
    <citation type="submission" date="2019-08" db="EMBL/GenBank/DDBJ databases">
        <authorList>
            <person name="Kucharzyk K."/>
            <person name="Murdoch R.W."/>
            <person name="Higgins S."/>
            <person name="Loffler F."/>
        </authorList>
    </citation>
    <scope>NUCLEOTIDE SEQUENCE</scope>
</reference>
<keyword evidence="1" id="KW-0472">Membrane</keyword>
<feature type="transmembrane region" description="Helical" evidence="1">
    <location>
        <begin position="150"/>
        <end position="171"/>
    </location>
</feature>
<sequence length="179" mass="21815">MKKRVMVRFFTIPEYEREGLFLQEQHRQGWKLVSVYLPGIYLFEACEPEEVVYQLDFNEEGRKGLHSYVQIFRDCGWEYLFSYMGYSYFRKPMKAMQQQESIFCDDASRLDMMRRVFKSRMIPLVVLFALVILPQTFLQASQRDGSLHSFFFYSYVVLFVFYLYIFVRFFLHYRKLSRS</sequence>